<evidence type="ECO:0000256" key="1">
    <source>
        <dbReference type="ARBA" id="ARBA00004571"/>
    </source>
</evidence>
<feature type="domain" description="TonB-dependent receptor plug" evidence="15">
    <location>
        <begin position="57"/>
        <end position="167"/>
    </location>
</feature>
<evidence type="ECO:0000256" key="7">
    <source>
        <dbReference type="ARBA" id="ARBA00023065"/>
    </source>
</evidence>
<keyword evidence="13" id="KW-0732">Signal</keyword>
<dbReference type="SUPFAM" id="SSF56935">
    <property type="entry name" value="Porins"/>
    <property type="match status" value="1"/>
</dbReference>
<comment type="similarity">
    <text evidence="11 12">Belongs to the TonB-dependent receptor family.</text>
</comment>
<evidence type="ECO:0000256" key="8">
    <source>
        <dbReference type="ARBA" id="ARBA00023077"/>
    </source>
</evidence>
<evidence type="ECO:0000256" key="13">
    <source>
        <dbReference type="SAM" id="SignalP"/>
    </source>
</evidence>
<dbReference type="GO" id="GO:0006826">
    <property type="term" value="P:iron ion transport"/>
    <property type="evidence" value="ECO:0007669"/>
    <property type="project" value="UniProtKB-KW"/>
</dbReference>
<keyword evidence="3 11" id="KW-1134">Transmembrane beta strand</keyword>
<evidence type="ECO:0000256" key="3">
    <source>
        <dbReference type="ARBA" id="ARBA00022452"/>
    </source>
</evidence>
<dbReference type="PANTHER" id="PTHR32552:SF81">
    <property type="entry name" value="TONB-DEPENDENT OUTER MEMBRANE RECEPTOR"/>
    <property type="match status" value="1"/>
</dbReference>
<evidence type="ECO:0000256" key="9">
    <source>
        <dbReference type="ARBA" id="ARBA00023136"/>
    </source>
</evidence>
<evidence type="ECO:0000313" key="16">
    <source>
        <dbReference type="EMBL" id="WOE75646.1"/>
    </source>
</evidence>
<evidence type="ECO:0000256" key="10">
    <source>
        <dbReference type="ARBA" id="ARBA00023237"/>
    </source>
</evidence>
<keyword evidence="5 11" id="KW-0812">Transmembrane</keyword>
<dbReference type="Pfam" id="PF07715">
    <property type="entry name" value="Plug"/>
    <property type="match status" value="1"/>
</dbReference>
<feature type="signal peptide" evidence="13">
    <location>
        <begin position="1"/>
        <end position="23"/>
    </location>
</feature>
<dbReference type="Pfam" id="PF00593">
    <property type="entry name" value="TonB_dep_Rec_b-barrel"/>
    <property type="match status" value="1"/>
</dbReference>
<name>A0AA97F820_9SPHN</name>
<evidence type="ECO:0000256" key="2">
    <source>
        <dbReference type="ARBA" id="ARBA00022448"/>
    </source>
</evidence>
<dbReference type="EMBL" id="CP136594">
    <property type="protein sequence ID" value="WOE75646.1"/>
    <property type="molecule type" value="Genomic_DNA"/>
</dbReference>
<accession>A0AA97F820</accession>
<gene>
    <name evidence="16" type="ORF">RB602_02720</name>
</gene>
<keyword evidence="10 11" id="KW-0998">Cell outer membrane</keyword>
<evidence type="ECO:0000256" key="4">
    <source>
        <dbReference type="ARBA" id="ARBA00022496"/>
    </source>
</evidence>
<evidence type="ECO:0000313" key="17">
    <source>
        <dbReference type="Proteomes" id="UP001302429"/>
    </source>
</evidence>
<dbReference type="CDD" id="cd01347">
    <property type="entry name" value="ligand_gated_channel"/>
    <property type="match status" value="1"/>
</dbReference>
<keyword evidence="8 12" id="KW-0798">TonB box</keyword>
<dbReference type="PROSITE" id="PS52016">
    <property type="entry name" value="TONB_DEPENDENT_REC_3"/>
    <property type="match status" value="1"/>
</dbReference>
<dbReference type="InterPro" id="IPR039426">
    <property type="entry name" value="TonB-dep_rcpt-like"/>
</dbReference>
<organism evidence="16 17">
    <name type="scientific">Alterisphingorhabdus coralli</name>
    <dbReference type="NCBI Taxonomy" id="3071408"/>
    <lineage>
        <taxon>Bacteria</taxon>
        <taxon>Pseudomonadati</taxon>
        <taxon>Pseudomonadota</taxon>
        <taxon>Alphaproteobacteria</taxon>
        <taxon>Sphingomonadales</taxon>
        <taxon>Sphingomonadaceae</taxon>
        <taxon>Alterisphingorhabdus (ex Yan et al. 2024)</taxon>
    </lineage>
</organism>
<keyword evidence="16" id="KW-0675">Receptor</keyword>
<comment type="subcellular location">
    <subcellularLocation>
        <location evidence="1 11">Cell outer membrane</location>
        <topology evidence="1 11">Multi-pass membrane protein</topology>
    </subcellularLocation>
</comment>
<dbReference type="KEGG" id="acoa:RB602_02720"/>
<feature type="chain" id="PRO_5041650267" evidence="13">
    <location>
        <begin position="24"/>
        <end position="759"/>
    </location>
</feature>
<proteinExistence type="inferred from homology"/>
<evidence type="ECO:0000259" key="15">
    <source>
        <dbReference type="Pfam" id="PF07715"/>
    </source>
</evidence>
<evidence type="ECO:0000256" key="11">
    <source>
        <dbReference type="PROSITE-ProRule" id="PRU01360"/>
    </source>
</evidence>
<keyword evidence="2 11" id="KW-0813">Transport</keyword>
<evidence type="ECO:0000259" key="14">
    <source>
        <dbReference type="Pfam" id="PF00593"/>
    </source>
</evidence>
<dbReference type="PANTHER" id="PTHR32552">
    <property type="entry name" value="FERRICHROME IRON RECEPTOR-RELATED"/>
    <property type="match status" value="1"/>
</dbReference>
<dbReference type="RefSeq" id="WP_317082731.1">
    <property type="nucleotide sequence ID" value="NZ_CP136594.1"/>
</dbReference>
<evidence type="ECO:0000256" key="12">
    <source>
        <dbReference type="RuleBase" id="RU003357"/>
    </source>
</evidence>
<dbReference type="InterPro" id="IPR000531">
    <property type="entry name" value="Beta-barrel_TonB"/>
</dbReference>
<dbReference type="Gene3D" id="2.40.170.20">
    <property type="entry name" value="TonB-dependent receptor, beta-barrel domain"/>
    <property type="match status" value="1"/>
</dbReference>
<evidence type="ECO:0000256" key="6">
    <source>
        <dbReference type="ARBA" id="ARBA00023004"/>
    </source>
</evidence>
<keyword evidence="4" id="KW-0410">Iron transport</keyword>
<reference evidence="16 17" key="1">
    <citation type="submission" date="2023-10" db="EMBL/GenBank/DDBJ databases">
        <title>Complete genome sequence of a Sphingomonadaceae bacterium.</title>
        <authorList>
            <person name="Yan C."/>
        </authorList>
    </citation>
    <scope>NUCLEOTIDE SEQUENCE [LARGE SCALE GENOMIC DNA]</scope>
    <source>
        <strain evidence="16 17">SCSIO 66989</strain>
    </source>
</reference>
<feature type="domain" description="TonB-dependent receptor-like beta-barrel" evidence="14">
    <location>
        <begin position="249"/>
        <end position="724"/>
    </location>
</feature>
<dbReference type="InterPro" id="IPR012910">
    <property type="entry name" value="Plug_dom"/>
</dbReference>
<protein>
    <submittedName>
        <fullName evidence="16">TonB-dependent receptor</fullName>
    </submittedName>
</protein>
<keyword evidence="17" id="KW-1185">Reference proteome</keyword>
<keyword evidence="6" id="KW-0408">Iron</keyword>
<dbReference type="AlphaFoldDB" id="A0AA97F820"/>
<evidence type="ECO:0000256" key="5">
    <source>
        <dbReference type="ARBA" id="ARBA00022692"/>
    </source>
</evidence>
<sequence>MTNRYAPVLGFVSLLALSQPAFGQEANDDAMEEDSSQAGDDMLDTVVVTARRTTENLQDVPIAVTVVSGEELAKRQILDVKGLEMVTPNLVINPNAVSAGGANIFIRGVGTADFDRTFSPAVSLVVDGVIFGSSIAGQLLNVVDVERVEVLRGPQGTLFGANSIGGVINITRPKPKDEFAGEAQVTVGNFGEFNLRGSLTGPIVPGKIDARIAVNSVTNDGQFTNDFNGENRGFVDLLVVSPSLRFTPSDDVEILLQYDYLRNEGDWGVLFNRSNPTELMCIGVVVTDMPRCADPNQDLSRTNQDTPTFLRTTTHSVNLTANITAGDVDITSISGFNLFEEDKQTDFDGVPIPTFASIQPVTERQFMQEFRANWTVNDRLRILGGLFGQFVDYQDGANSLFVFELLGFPPDTVEIVDRQQTTYSFGAYLTGDYRVTDELRISLGGRYTYEYKDFIYRNGFNQTGGGFFPETEGFDNVAADTQGWSQFTPRIAIDYQPREDMLIYASYSQGFRSGGFNGRGNSTETIGPYDPELVDTYELGLKSEWFNRRLRFNLAGFLTDYTDKQEEVIRRNPETGATITTVTNAAAVRYWGIEAEIMAVVAEGLTVSGTGGYLNARYRDFIFNDFDVTDFVEPRNAPEFQVSGTVQYETQVTDNVALDALVTYRWTDSYFFHLGPRFDGGGPSPLINDPRGFIDDFGLLDGQIGLTFDAGGREVRASVYGRNLTDERFFQTFAPVANLWANGTPNLGRTYGVRLGVSF</sequence>
<dbReference type="Proteomes" id="UP001302429">
    <property type="component" value="Chromosome"/>
</dbReference>
<keyword evidence="9 11" id="KW-0472">Membrane</keyword>
<dbReference type="InterPro" id="IPR036942">
    <property type="entry name" value="Beta-barrel_TonB_sf"/>
</dbReference>
<dbReference type="GO" id="GO:0009279">
    <property type="term" value="C:cell outer membrane"/>
    <property type="evidence" value="ECO:0007669"/>
    <property type="project" value="UniProtKB-SubCell"/>
</dbReference>
<keyword evidence="7" id="KW-0406">Ion transport</keyword>